<gene>
    <name evidence="2" type="ORF">H2O73_16740</name>
</gene>
<name>A0A7W2FTS6_9VIBR</name>
<keyword evidence="3" id="KW-1185">Reference proteome</keyword>
<organism evidence="2 3">
    <name type="scientific">Vibrio marinisediminis</name>
    <dbReference type="NCBI Taxonomy" id="2758441"/>
    <lineage>
        <taxon>Bacteria</taxon>
        <taxon>Pseudomonadati</taxon>
        <taxon>Pseudomonadota</taxon>
        <taxon>Gammaproteobacteria</taxon>
        <taxon>Vibrionales</taxon>
        <taxon>Vibrionaceae</taxon>
        <taxon>Vibrio</taxon>
    </lineage>
</organism>
<dbReference type="Pfam" id="PF18931">
    <property type="entry name" value="DUF5680"/>
    <property type="match status" value="1"/>
</dbReference>
<dbReference type="Proteomes" id="UP000571701">
    <property type="component" value="Unassembled WGS sequence"/>
</dbReference>
<evidence type="ECO:0000259" key="1">
    <source>
        <dbReference type="Pfam" id="PF18931"/>
    </source>
</evidence>
<dbReference type="AlphaFoldDB" id="A0A7W2FTS6"/>
<protein>
    <recommendedName>
        <fullName evidence="1">DUF5680 domain-containing protein</fullName>
    </recommendedName>
</protein>
<reference evidence="2 3" key="1">
    <citation type="submission" date="2020-07" db="EMBL/GenBank/DDBJ databases">
        <title>Vibrio marinisediminis sp. nov., isolated from marine sediment.</title>
        <authorList>
            <person name="Ji X."/>
        </authorList>
    </citation>
    <scope>NUCLEOTIDE SEQUENCE [LARGE SCALE GENOMIC DNA]</scope>
    <source>
        <strain evidence="2 3">404</strain>
    </source>
</reference>
<evidence type="ECO:0000313" key="3">
    <source>
        <dbReference type="Proteomes" id="UP000571701"/>
    </source>
</evidence>
<dbReference type="InterPro" id="IPR043735">
    <property type="entry name" value="DUF5680"/>
</dbReference>
<dbReference type="RefSeq" id="WP_182110072.1">
    <property type="nucleotide sequence ID" value="NZ_JACFYF010000013.1"/>
</dbReference>
<accession>A0A7W2FTS6</accession>
<comment type="caution">
    <text evidence="2">The sequence shown here is derived from an EMBL/GenBank/DDBJ whole genome shotgun (WGS) entry which is preliminary data.</text>
</comment>
<feature type="domain" description="DUF5680" evidence="1">
    <location>
        <begin position="49"/>
        <end position="154"/>
    </location>
</feature>
<sequence length="156" mass="18145">MSQFTQQELYQFIVEAKENSYVARAPRCLPSRLGSHDIQYQNGHFQYLDSYFGGQDFLGQEVVYFDGKPIWAMNYYGKILQPDCYDAEKAGNTVLASLRKLYQLGHFLGDSVNETEWGTYHDNNQGDVYSFTGYEWIELLQQKVYELHYHGGLIKP</sequence>
<proteinExistence type="predicted"/>
<dbReference type="EMBL" id="JACFYF010000013">
    <property type="protein sequence ID" value="MBA5764014.1"/>
    <property type="molecule type" value="Genomic_DNA"/>
</dbReference>
<evidence type="ECO:0000313" key="2">
    <source>
        <dbReference type="EMBL" id="MBA5764014.1"/>
    </source>
</evidence>